<keyword evidence="3" id="KW-1185">Reference proteome</keyword>
<dbReference type="SUPFAM" id="SSF55729">
    <property type="entry name" value="Acyl-CoA N-acyltransferases (Nat)"/>
    <property type="match status" value="1"/>
</dbReference>
<evidence type="ECO:0000259" key="1">
    <source>
        <dbReference type="Pfam" id="PF00583"/>
    </source>
</evidence>
<protein>
    <submittedName>
        <fullName evidence="2">GNAT family N-acetyltransferase</fullName>
    </submittedName>
</protein>
<dbReference type="CDD" id="cd04301">
    <property type="entry name" value="NAT_SF"/>
    <property type="match status" value="1"/>
</dbReference>
<evidence type="ECO:0000313" key="3">
    <source>
        <dbReference type="Proteomes" id="UP001139700"/>
    </source>
</evidence>
<sequence>MKTYVFRSTDEAKNFCLNIGIERSFIFSPMHQEIKSSVAILCFKKSGQICAVIIVYQATNEVGLWVRPEHRNKGLGSSVFAKGMNRLNKKRRIKYAYIDDRDDISARAMRRILCQNEFLPLIVGEDNGTCQLWSRLQ</sequence>
<accession>A0A9X1PGG4</accession>
<dbReference type="Proteomes" id="UP001139700">
    <property type="component" value="Unassembled WGS sequence"/>
</dbReference>
<gene>
    <name evidence="2" type="ORF">LXM24_26245</name>
</gene>
<dbReference type="InterPro" id="IPR016181">
    <property type="entry name" value="Acyl_CoA_acyltransferase"/>
</dbReference>
<evidence type="ECO:0000313" key="2">
    <source>
        <dbReference type="EMBL" id="MCF0043634.1"/>
    </source>
</evidence>
<dbReference type="Pfam" id="PF00583">
    <property type="entry name" value="Acetyltransf_1"/>
    <property type="match status" value="1"/>
</dbReference>
<feature type="domain" description="N-acetyltransferase" evidence="1">
    <location>
        <begin position="39"/>
        <end position="107"/>
    </location>
</feature>
<comment type="caution">
    <text evidence="2">The sequence shown here is derived from an EMBL/GenBank/DDBJ whole genome shotgun (WGS) entry which is preliminary data.</text>
</comment>
<dbReference type="AlphaFoldDB" id="A0A9X1PGG4"/>
<organism evidence="2 3">
    <name type="scientific">Dyadobacter fanqingshengii</name>
    <dbReference type="NCBI Taxonomy" id="2906443"/>
    <lineage>
        <taxon>Bacteria</taxon>
        <taxon>Pseudomonadati</taxon>
        <taxon>Bacteroidota</taxon>
        <taxon>Cytophagia</taxon>
        <taxon>Cytophagales</taxon>
        <taxon>Spirosomataceae</taxon>
        <taxon>Dyadobacter</taxon>
    </lineage>
</organism>
<proteinExistence type="predicted"/>
<dbReference type="Gene3D" id="3.40.630.30">
    <property type="match status" value="1"/>
</dbReference>
<dbReference type="InterPro" id="IPR000182">
    <property type="entry name" value="GNAT_dom"/>
</dbReference>
<dbReference type="EMBL" id="JAJTTA010000008">
    <property type="protein sequence ID" value="MCF0043634.1"/>
    <property type="molecule type" value="Genomic_DNA"/>
</dbReference>
<dbReference type="RefSeq" id="WP_234616365.1">
    <property type="nucleotide sequence ID" value="NZ_CP098806.1"/>
</dbReference>
<dbReference type="GO" id="GO:0016747">
    <property type="term" value="F:acyltransferase activity, transferring groups other than amino-acyl groups"/>
    <property type="evidence" value="ECO:0007669"/>
    <property type="project" value="InterPro"/>
</dbReference>
<reference evidence="2" key="1">
    <citation type="submission" date="2021-12" db="EMBL/GenBank/DDBJ databases">
        <title>Novel species in genus Dyadobacter.</title>
        <authorList>
            <person name="Ma C."/>
        </authorList>
    </citation>
    <scope>NUCLEOTIDE SEQUENCE</scope>
    <source>
        <strain evidence="2">CY399</strain>
    </source>
</reference>
<name>A0A9X1PGG4_9BACT</name>